<keyword evidence="3" id="KW-0479">Metal-binding</keyword>
<keyword evidence="4 7" id="KW-0547">Nucleotide-binding</keyword>
<dbReference type="EC" id="6.3.2.12" evidence="7"/>
<evidence type="ECO:0000256" key="3">
    <source>
        <dbReference type="ARBA" id="ARBA00022723"/>
    </source>
</evidence>
<dbReference type="InterPro" id="IPR036565">
    <property type="entry name" value="Mur-like_cat_sf"/>
</dbReference>
<protein>
    <recommendedName>
        <fullName evidence="7">Dihydrofolate synthetase</fullName>
        <ecNumber evidence="7">6.3.2.12</ecNumber>
    </recommendedName>
</protein>
<dbReference type="FunCoup" id="I2H8M5">
    <property type="interactions" value="162"/>
</dbReference>
<comment type="pathway">
    <text evidence="7">Cofactor biosynthesis; tetrahydrofolylpolyglutamate biosynthesis.</text>
</comment>
<dbReference type="Pfam" id="PF08245">
    <property type="entry name" value="Mur_ligase_M"/>
    <property type="match status" value="1"/>
</dbReference>
<dbReference type="STRING" id="1071380.I2H8M5"/>
<dbReference type="GO" id="GO:0005524">
    <property type="term" value="F:ATP binding"/>
    <property type="evidence" value="ECO:0007669"/>
    <property type="project" value="UniProtKB-KW"/>
</dbReference>
<dbReference type="HOGENOM" id="CLU_015869_1_1_1"/>
<dbReference type="RefSeq" id="XP_004182246.1">
    <property type="nucleotide sequence ID" value="XM_004182198.1"/>
</dbReference>
<dbReference type="FunFam" id="3.40.1190.10:FF:000010">
    <property type="entry name" value="Dihydrofolate synthetase"/>
    <property type="match status" value="1"/>
</dbReference>
<keyword evidence="2 7" id="KW-0436">Ligase</keyword>
<dbReference type="GeneID" id="14497880"/>
<accession>I2H8M5</accession>
<feature type="domain" description="Mur ligase central" evidence="8">
    <location>
        <begin position="29"/>
        <end position="246"/>
    </location>
</feature>
<comment type="catalytic activity">
    <reaction evidence="7">
        <text>7,8-dihydropteroate + L-glutamate + ATP = 7,8-dihydrofolate + ADP + phosphate + H(+)</text>
        <dbReference type="Rhea" id="RHEA:23584"/>
        <dbReference type="ChEBI" id="CHEBI:15378"/>
        <dbReference type="ChEBI" id="CHEBI:17839"/>
        <dbReference type="ChEBI" id="CHEBI:29985"/>
        <dbReference type="ChEBI" id="CHEBI:30616"/>
        <dbReference type="ChEBI" id="CHEBI:43474"/>
        <dbReference type="ChEBI" id="CHEBI:57451"/>
        <dbReference type="ChEBI" id="CHEBI:456216"/>
        <dbReference type="EC" id="6.3.2.12"/>
    </reaction>
</comment>
<keyword evidence="6" id="KW-0460">Magnesium</keyword>
<dbReference type="InterPro" id="IPR036615">
    <property type="entry name" value="Mur_ligase_C_dom_sf"/>
</dbReference>
<dbReference type="PANTHER" id="PTHR11136:SF0">
    <property type="entry name" value="DIHYDROFOLATE SYNTHETASE-RELATED"/>
    <property type="match status" value="1"/>
</dbReference>
<evidence type="ECO:0000256" key="4">
    <source>
        <dbReference type="ARBA" id="ARBA00022741"/>
    </source>
</evidence>
<keyword evidence="5 7" id="KW-0067">ATP-binding</keyword>
<dbReference type="eggNOG" id="KOG2525">
    <property type="taxonomic scope" value="Eukaryota"/>
</dbReference>
<dbReference type="SUPFAM" id="SSF53623">
    <property type="entry name" value="MurD-like peptide ligases, catalytic domain"/>
    <property type="match status" value="1"/>
</dbReference>
<evidence type="ECO:0000256" key="1">
    <source>
        <dbReference type="ARBA" id="ARBA00008276"/>
    </source>
</evidence>
<keyword evidence="7" id="KW-0554">One-carbon metabolism</keyword>
<dbReference type="InterPro" id="IPR001645">
    <property type="entry name" value="Folylpolyglutamate_synth"/>
</dbReference>
<dbReference type="OMA" id="NENYLVY"/>
<dbReference type="NCBIfam" id="TIGR01499">
    <property type="entry name" value="folC"/>
    <property type="match status" value="1"/>
</dbReference>
<dbReference type="InterPro" id="IPR013221">
    <property type="entry name" value="Mur_ligase_cen"/>
</dbReference>
<dbReference type="PIRSF" id="PIRSF001563">
    <property type="entry name" value="Folylpolyglu_synth"/>
    <property type="match status" value="1"/>
</dbReference>
<dbReference type="GO" id="GO:0006730">
    <property type="term" value="P:one-carbon metabolic process"/>
    <property type="evidence" value="ECO:0007669"/>
    <property type="project" value="UniProtKB-KW"/>
</dbReference>
<organism evidence="9 10">
    <name type="scientific">Henningerozyma blattae (strain ATCC 34711 / CBS 6284 / DSM 70876 / NBRC 10599 / NRRL Y-10934 / UCD 77-7)</name>
    <name type="common">Yeast</name>
    <name type="synonym">Tetrapisispora blattae</name>
    <dbReference type="NCBI Taxonomy" id="1071380"/>
    <lineage>
        <taxon>Eukaryota</taxon>
        <taxon>Fungi</taxon>
        <taxon>Dikarya</taxon>
        <taxon>Ascomycota</taxon>
        <taxon>Saccharomycotina</taxon>
        <taxon>Saccharomycetes</taxon>
        <taxon>Saccharomycetales</taxon>
        <taxon>Saccharomycetaceae</taxon>
        <taxon>Henningerozyma</taxon>
    </lineage>
</organism>
<gene>
    <name evidence="9" type="primary">TBLA0I00690</name>
    <name evidence="9" type="ORF">TBLA_0I00690</name>
</gene>
<dbReference type="GO" id="GO:0008841">
    <property type="term" value="F:dihydrofolate synthase activity"/>
    <property type="evidence" value="ECO:0007669"/>
    <property type="project" value="UniProtKB-EC"/>
</dbReference>
<dbReference type="InterPro" id="IPR018109">
    <property type="entry name" value="Folylpolyglutamate_synth_CS"/>
</dbReference>
<evidence type="ECO:0000256" key="7">
    <source>
        <dbReference type="PIRNR" id="PIRNR001563"/>
    </source>
</evidence>
<evidence type="ECO:0000259" key="8">
    <source>
        <dbReference type="Pfam" id="PF08245"/>
    </source>
</evidence>
<dbReference type="InParanoid" id="I2H8M5"/>
<keyword evidence="10" id="KW-1185">Reference proteome</keyword>
<evidence type="ECO:0000256" key="5">
    <source>
        <dbReference type="ARBA" id="ARBA00022840"/>
    </source>
</evidence>
<evidence type="ECO:0000313" key="10">
    <source>
        <dbReference type="Proteomes" id="UP000002866"/>
    </source>
</evidence>
<sequence>MSIILGLTRVTKLLSFIGNPETHLQVIHIAGTNGKGSVCSYISSVLQQIPNAKIGKFTTPHLIHVTDSISVNEIPISDGTYRRLRKEVENINKLNSLECTEFEIMTCTALKYFHNIKCKWCVIEVGLGGRLDATNVIPGVNKKACGITKIGLDHESFLGNTLQQIASEKAGIITKGVKFVAIDGTNAKEVLKVVEDRCKEIKDCVLQITEANGSNWIAETQSWGTVNLSHLPLNGQYQIFNSRVAVSILDNLQQRSLLKISIDQLLSGFSKVEWPGRLQEFIYKHDLEEDSVSFLMDGAHNGSAAIELSNFLKTKYGPSQPLTFVLAVTNGKTLQPLLDPLLSAKDNVVVTEFESVDGMPWIKAMDSTELKSKIQEYTSSIYIDVSVPEALKHASEISKLKNTPIVVCGSLYLCGQILRLQNNQTAKSNF</sequence>
<dbReference type="OrthoDB" id="5212574at2759"/>
<dbReference type="EMBL" id="HE806324">
    <property type="protein sequence ID" value="CCH62727.1"/>
    <property type="molecule type" value="Genomic_DNA"/>
</dbReference>
<dbReference type="Gene3D" id="3.40.1190.10">
    <property type="entry name" value="Mur-like, catalytic domain"/>
    <property type="match status" value="1"/>
</dbReference>
<dbReference type="AlphaFoldDB" id="I2H8M5"/>
<dbReference type="Gene3D" id="3.90.190.20">
    <property type="entry name" value="Mur ligase, C-terminal domain"/>
    <property type="match status" value="1"/>
</dbReference>
<dbReference type="PANTHER" id="PTHR11136">
    <property type="entry name" value="FOLYLPOLYGLUTAMATE SYNTHASE-RELATED"/>
    <property type="match status" value="1"/>
</dbReference>
<dbReference type="GO" id="GO:0005739">
    <property type="term" value="C:mitochondrion"/>
    <property type="evidence" value="ECO:0007669"/>
    <property type="project" value="TreeGrafter"/>
</dbReference>
<evidence type="ECO:0000256" key="6">
    <source>
        <dbReference type="ARBA" id="ARBA00022842"/>
    </source>
</evidence>
<reference evidence="9 10" key="1">
    <citation type="journal article" date="2011" name="Proc. Natl. Acad. Sci. U.S.A.">
        <title>Evolutionary erosion of yeast sex chromosomes by mating-type switching accidents.</title>
        <authorList>
            <person name="Gordon J.L."/>
            <person name="Armisen D."/>
            <person name="Proux-Wera E."/>
            <person name="Oheigeartaigh S.S."/>
            <person name="Byrne K.P."/>
            <person name="Wolfe K.H."/>
        </authorList>
    </citation>
    <scope>NUCLEOTIDE SEQUENCE [LARGE SCALE GENOMIC DNA]</scope>
    <source>
        <strain evidence="10">ATCC 34711 / CBS 6284 / DSM 70876 / NBRC 10599 / NRRL Y-10934 / UCD 77-7</strain>
    </source>
</reference>
<dbReference type="PROSITE" id="PS01012">
    <property type="entry name" value="FOLYLPOLYGLU_SYNT_2"/>
    <property type="match status" value="1"/>
</dbReference>
<dbReference type="KEGG" id="tbl:TBLA_0I00690"/>
<name>I2H8M5_HENB6</name>
<dbReference type="GO" id="GO:0004326">
    <property type="term" value="F:tetrahydrofolylpolyglutamate synthase activity"/>
    <property type="evidence" value="ECO:0007669"/>
    <property type="project" value="InterPro"/>
</dbReference>
<dbReference type="UniPathway" id="UPA00850"/>
<dbReference type="GO" id="GO:0005829">
    <property type="term" value="C:cytosol"/>
    <property type="evidence" value="ECO:0007669"/>
    <property type="project" value="TreeGrafter"/>
</dbReference>
<dbReference type="SUPFAM" id="SSF53244">
    <property type="entry name" value="MurD-like peptide ligases, peptide-binding domain"/>
    <property type="match status" value="1"/>
</dbReference>
<evidence type="ECO:0000256" key="2">
    <source>
        <dbReference type="ARBA" id="ARBA00022598"/>
    </source>
</evidence>
<dbReference type="GO" id="GO:0046872">
    <property type="term" value="F:metal ion binding"/>
    <property type="evidence" value="ECO:0007669"/>
    <property type="project" value="UniProtKB-KW"/>
</dbReference>
<comment type="similarity">
    <text evidence="1 7">Belongs to the folylpolyglutamate synthase family.</text>
</comment>
<proteinExistence type="inferred from homology"/>
<evidence type="ECO:0000313" key="9">
    <source>
        <dbReference type="EMBL" id="CCH62727.1"/>
    </source>
</evidence>
<dbReference type="Proteomes" id="UP000002866">
    <property type="component" value="Chromosome 9"/>
</dbReference>